<reference evidence="3 4" key="1">
    <citation type="submission" date="2016-03" db="EMBL/GenBank/DDBJ databases">
        <authorList>
            <person name="Ploux O."/>
        </authorList>
    </citation>
    <scope>NUCLEOTIDE SEQUENCE [LARGE SCALE GENOMIC DNA]</scope>
    <source>
        <strain evidence="3 4">BER2</strain>
    </source>
</reference>
<keyword evidence="1" id="KW-0732">Signal</keyword>
<dbReference type="InterPro" id="IPR001460">
    <property type="entry name" value="PCN-bd_Tpept"/>
</dbReference>
<protein>
    <submittedName>
        <fullName evidence="3">Penicillin-binding protein</fullName>
    </submittedName>
</protein>
<dbReference type="GO" id="GO:0005886">
    <property type="term" value="C:plasma membrane"/>
    <property type="evidence" value="ECO:0007669"/>
    <property type="project" value="TreeGrafter"/>
</dbReference>
<dbReference type="RefSeq" id="WP_063242303.1">
    <property type="nucleotide sequence ID" value="NZ_LUKF01000001.1"/>
</dbReference>
<dbReference type="Pfam" id="PF00905">
    <property type="entry name" value="Transpeptidase"/>
    <property type="match status" value="1"/>
</dbReference>
<dbReference type="GO" id="GO:0071972">
    <property type="term" value="F:peptidoglycan L,D-transpeptidase activity"/>
    <property type="evidence" value="ECO:0007669"/>
    <property type="project" value="TreeGrafter"/>
</dbReference>
<dbReference type="SUPFAM" id="SSF56601">
    <property type="entry name" value="beta-lactamase/transpeptidase-like"/>
    <property type="match status" value="1"/>
</dbReference>
<dbReference type="GO" id="GO:0008658">
    <property type="term" value="F:penicillin binding"/>
    <property type="evidence" value="ECO:0007669"/>
    <property type="project" value="InterPro"/>
</dbReference>
<evidence type="ECO:0000259" key="2">
    <source>
        <dbReference type="Pfam" id="PF00905"/>
    </source>
</evidence>
<feature type="signal peptide" evidence="1">
    <location>
        <begin position="1"/>
        <end position="24"/>
    </location>
</feature>
<dbReference type="EMBL" id="LUKF01000001">
    <property type="protein sequence ID" value="KYG70524.1"/>
    <property type="molecule type" value="Genomic_DNA"/>
</dbReference>
<accession>A0A150WVQ0</accession>
<feature type="domain" description="Penicillin-binding protein transpeptidase" evidence="2">
    <location>
        <begin position="107"/>
        <end position="404"/>
    </location>
</feature>
<dbReference type="PANTHER" id="PTHR30627">
    <property type="entry name" value="PEPTIDOGLYCAN D,D-TRANSPEPTIDASE"/>
    <property type="match status" value="1"/>
</dbReference>
<sequence length="427" mass="47238">MRAKNKYKLLKLFAFSGASLFALYSLMGFTSSESQEAPALKKIQTQLEQRTHIAKVVGEKIRSNQFPEKMDINWDGEGQSVKLAYTIDEGLQKEADRLLKSYKPDYGAIFMIDAMTGEVLAMSSFQRDNPSAPNLNLQATFPAASVFKVVTATAAVDKAGVNPEHKIRYNGGAYTLYKKNVLSDKVTRWTNVISLKDAFARSINTAFGRLSIENLHPEDLNEYANRFMFNQEIPADFPVDMGVAYVPPGKGFELAEVASGYNKTNRMSPVQGAMIAAAVANGGQVVVPYLFNSIEDEKGSALYQGSTLTNGTIMSKESAAKVRQLMEQTVVAGTSRRSFRPIVRDRKFREIEMGGKTGHLTGDNPRGRVDWFVGYALDDERKIAVAAITVNKKFWTVKSAHLGQSMFRKYFGPIVSNQKGRVISSAK</sequence>
<dbReference type="Gene3D" id="3.40.710.10">
    <property type="entry name" value="DD-peptidase/beta-lactamase superfamily"/>
    <property type="match status" value="1"/>
</dbReference>
<evidence type="ECO:0000256" key="1">
    <source>
        <dbReference type="SAM" id="SignalP"/>
    </source>
</evidence>
<feature type="chain" id="PRO_5007573770" evidence="1">
    <location>
        <begin position="25"/>
        <end position="427"/>
    </location>
</feature>
<evidence type="ECO:0000313" key="4">
    <source>
        <dbReference type="Proteomes" id="UP000075391"/>
    </source>
</evidence>
<dbReference type="PANTHER" id="PTHR30627:SF2">
    <property type="entry name" value="PEPTIDOGLYCAN D,D-TRANSPEPTIDASE MRDA"/>
    <property type="match status" value="1"/>
</dbReference>
<dbReference type="GO" id="GO:0071555">
    <property type="term" value="P:cell wall organization"/>
    <property type="evidence" value="ECO:0007669"/>
    <property type="project" value="TreeGrafter"/>
</dbReference>
<dbReference type="OrthoDB" id="5288345at2"/>
<name>A0A150WVQ0_BDEBC</name>
<dbReference type="Proteomes" id="UP000075391">
    <property type="component" value="Unassembled WGS sequence"/>
</dbReference>
<evidence type="ECO:0000313" key="3">
    <source>
        <dbReference type="EMBL" id="KYG70524.1"/>
    </source>
</evidence>
<comment type="caution">
    <text evidence="3">The sequence shown here is derived from an EMBL/GenBank/DDBJ whole genome shotgun (WGS) entry which is preliminary data.</text>
</comment>
<proteinExistence type="predicted"/>
<dbReference type="AlphaFoldDB" id="A0A150WVQ0"/>
<dbReference type="InterPro" id="IPR050515">
    <property type="entry name" value="Beta-lactam/transpept"/>
</dbReference>
<organism evidence="3 4">
    <name type="scientific">Bdellovibrio bacteriovorus</name>
    <dbReference type="NCBI Taxonomy" id="959"/>
    <lineage>
        <taxon>Bacteria</taxon>
        <taxon>Pseudomonadati</taxon>
        <taxon>Bdellovibrionota</taxon>
        <taxon>Bdellovibrionia</taxon>
        <taxon>Bdellovibrionales</taxon>
        <taxon>Pseudobdellovibrionaceae</taxon>
        <taxon>Bdellovibrio</taxon>
    </lineage>
</organism>
<gene>
    <name evidence="3" type="ORF">AZI85_00840</name>
</gene>
<dbReference type="InterPro" id="IPR012338">
    <property type="entry name" value="Beta-lactam/transpept-like"/>
</dbReference>